<keyword evidence="3" id="KW-1185">Reference proteome</keyword>
<dbReference type="InterPro" id="IPR032710">
    <property type="entry name" value="NTF2-like_dom_sf"/>
</dbReference>
<protein>
    <recommendedName>
        <fullName evidence="1">SnoaL-like domain-containing protein</fullName>
    </recommendedName>
</protein>
<dbReference type="OrthoDB" id="8229984at2"/>
<sequence length="206" mass="22347">MGRAEPVPGPAAGGDGAAVLGAARRTPCRRIPGLRHADPQRADRALRHLGAGGDPGLAGAGAASGRGGCRLSRPFAEQFAQAWARPTPAGLVALLQPDARLLQPHQPPIQGREAALEEFRRLLAWLPALHGEVTRWSQSGDTVFIEWRMRLPLGRRTITIPAVDRFLLRDGLGAERVVYFDPMRLVAAVLSHPPLWPGYLKYRFAI</sequence>
<evidence type="ECO:0000313" key="3">
    <source>
        <dbReference type="Proteomes" id="UP000238220"/>
    </source>
</evidence>
<dbReference type="Pfam" id="PF12680">
    <property type="entry name" value="SnoaL_2"/>
    <property type="match status" value="1"/>
</dbReference>
<name>A0A2S5TD39_9GAMM</name>
<reference evidence="2 3" key="1">
    <citation type="submission" date="2018-02" db="EMBL/GenBank/DDBJ databases">
        <title>Genome sequencing of Solimonas sp. HR-BB.</title>
        <authorList>
            <person name="Lee Y."/>
            <person name="Jeon C.O."/>
        </authorList>
    </citation>
    <scope>NUCLEOTIDE SEQUENCE [LARGE SCALE GENOMIC DNA]</scope>
    <source>
        <strain evidence="2 3">HR-BB</strain>
    </source>
</reference>
<evidence type="ECO:0000259" key="1">
    <source>
        <dbReference type="Pfam" id="PF12680"/>
    </source>
</evidence>
<accession>A0A2S5TD39</accession>
<proteinExistence type="predicted"/>
<organism evidence="2 3">
    <name type="scientific">Solimonas fluminis</name>
    <dbReference type="NCBI Taxonomy" id="2086571"/>
    <lineage>
        <taxon>Bacteria</taxon>
        <taxon>Pseudomonadati</taxon>
        <taxon>Pseudomonadota</taxon>
        <taxon>Gammaproteobacteria</taxon>
        <taxon>Nevskiales</taxon>
        <taxon>Nevskiaceae</taxon>
        <taxon>Solimonas</taxon>
    </lineage>
</organism>
<dbReference type="AlphaFoldDB" id="A0A2S5TD39"/>
<dbReference type="SUPFAM" id="SSF54427">
    <property type="entry name" value="NTF2-like"/>
    <property type="match status" value="1"/>
</dbReference>
<dbReference type="InterPro" id="IPR037401">
    <property type="entry name" value="SnoaL-like"/>
</dbReference>
<feature type="domain" description="SnoaL-like" evidence="1">
    <location>
        <begin position="77"/>
        <end position="172"/>
    </location>
</feature>
<dbReference type="EMBL" id="PSNW01000009">
    <property type="protein sequence ID" value="PPE72876.1"/>
    <property type="molecule type" value="Genomic_DNA"/>
</dbReference>
<dbReference type="Proteomes" id="UP000238220">
    <property type="component" value="Unassembled WGS sequence"/>
</dbReference>
<comment type="caution">
    <text evidence="2">The sequence shown here is derived from an EMBL/GenBank/DDBJ whole genome shotgun (WGS) entry which is preliminary data.</text>
</comment>
<dbReference type="Gene3D" id="3.10.450.50">
    <property type="match status" value="1"/>
</dbReference>
<gene>
    <name evidence="2" type="ORF">C3942_15740</name>
</gene>
<evidence type="ECO:0000313" key="2">
    <source>
        <dbReference type="EMBL" id="PPE72876.1"/>
    </source>
</evidence>